<evidence type="ECO:0000259" key="4">
    <source>
        <dbReference type="Pfam" id="PF07687"/>
    </source>
</evidence>
<dbReference type="GeneID" id="110795036"/>
<dbReference type="GO" id="GO:0006520">
    <property type="term" value="P:amino acid metabolic process"/>
    <property type="evidence" value="ECO:0007669"/>
    <property type="project" value="InterPro"/>
</dbReference>
<feature type="signal peptide" evidence="3">
    <location>
        <begin position="1"/>
        <end position="28"/>
    </location>
</feature>
<dbReference type="Pfam" id="PF01546">
    <property type="entry name" value="Peptidase_M20"/>
    <property type="match status" value="1"/>
</dbReference>
<feature type="binding site" evidence="2">
    <location>
        <position position="187"/>
    </location>
    <ligand>
        <name>Zn(2+)</name>
        <dbReference type="ChEBI" id="CHEBI:29105"/>
        <label>2</label>
    </ligand>
</feature>
<feature type="binding site" evidence="2">
    <location>
        <position position="150"/>
    </location>
    <ligand>
        <name>Zn(2+)</name>
        <dbReference type="ChEBI" id="CHEBI:29105"/>
        <label>2</label>
    </ligand>
</feature>
<organism evidence="5 6">
    <name type="scientific">Spinacia oleracea</name>
    <name type="common">Spinach</name>
    <dbReference type="NCBI Taxonomy" id="3562"/>
    <lineage>
        <taxon>Eukaryota</taxon>
        <taxon>Viridiplantae</taxon>
        <taxon>Streptophyta</taxon>
        <taxon>Embryophyta</taxon>
        <taxon>Tracheophyta</taxon>
        <taxon>Spermatophyta</taxon>
        <taxon>Magnoliopsida</taxon>
        <taxon>eudicotyledons</taxon>
        <taxon>Gunneridae</taxon>
        <taxon>Pentapetalae</taxon>
        <taxon>Caryophyllales</taxon>
        <taxon>Chenopodiaceae</taxon>
        <taxon>Chenopodioideae</taxon>
        <taxon>Anserineae</taxon>
        <taxon>Spinacia</taxon>
    </lineage>
</organism>
<gene>
    <name evidence="6" type="primary">LOC110795036</name>
</gene>
<dbReference type="AlphaFoldDB" id="A0A9R0K2U5"/>
<name>A0A9R0K2U5_SPIOL</name>
<dbReference type="InterPro" id="IPR010159">
    <property type="entry name" value="N-acyl_aa_amidohydrolase"/>
</dbReference>
<dbReference type="SUPFAM" id="SSF53187">
    <property type="entry name" value="Zn-dependent exopeptidases"/>
    <property type="match status" value="1"/>
</dbReference>
<keyword evidence="5" id="KW-1185">Reference proteome</keyword>
<accession>A0A9R0K2U5</accession>
<dbReference type="Proteomes" id="UP000813463">
    <property type="component" value="Chromosome 2"/>
</dbReference>
<dbReference type="PANTHER" id="PTHR45892:SF3">
    <property type="entry name" value="PUTATIVE-RELATED"/>
    <property type="match status" value="1"/>
</dbReference>
<evidence type="ECO:0000313" key="5">
    <source>
        <dbReference type="Proteomes" id="UP000813463"/>
    </source>
</evidence>
<reference evidence="5" key="1">
    <citation type="journal article" date="2021" name="Nat. Commun.">
        <title>Genomic analyses provide insights into spinach domestication and the genetic basis of agronomic traits.</title>
        <authorList>
            <person name="Cai X."/>
            <person name="Sun X."/>
            <person name="Xu C."/>
            <person name="Sun H."/>
            <person name="Wang X."/>
            <person name="Ge C."/>
            <person name="Zhang Z."/>
            <person name="Wang Q."/>
            <person name="Fei Z."/>
            <person name="Jiao C."/>
            <person name="Wang Q."/>
        </authorList>
    </citation>
    <scope>NUCLEOTIDE SEQUENCE [LARGE SCALE GENOMIC DNA]</scope>
    <source>
        <strain evidence="5">cv. Varoflay</strain>
    </source>
</reference>
<feature type="binding site" evidence="2">
    <location>
        <position position="150"/>
    </location>
    <ligand>
        <name>Zn(2+)</name>
        <dbReference type="ChEBI" id="CHEBI:29105"/>
        <label>1</label>
    </ligand>
</feature>
<dbReference type="PIRSF" id="PIRSF036696">
    <property type="entry name" value="ACY-1"/>
    <property type="match status" value="1"/>
</dbReference>
<dbReference type="GO" id="GO:0004046">
    <property type="term" value="F:aminoacylase activity"/>
    <property type="evidence" value="ECO:0000318"/>
    <property type="project" value="GO_Central"/>
</dbReference>
<dbReference type="RefSeq" id="XP_021855698.2">
    <property type="nucleotide sequence ID" value="XM_022000006.2"/>
</dbReference>
<dbReference type="InterPro" id="IPR011650">
    <property type="entry name" value="Peptidase_M20_dimer"/>
</dbReference>
<evidence type="ECO:0000256" key="3">
    <source>
        <dbReference type="SAM" id="SignalP"/>
    </source>
</evidence>
<dbReference type="Gene3D" id="3.30.70.360">
    <property type="match status" value="1"/>
</dbReference>
<proteinExistence type="predicted"/>
<feature type="domain" description="Peptidase M20 dimerisation" evidence="4">
    <location>
        <begin position="233"/>
        <end position="336"/>
    </location>
</feature>
<feature type="chain" id="PRO_5046729708" description="Peptidase M20 dimerisation domain-containing protein" evidence="3">
    <location>
        <begin position="29"/>
        <end position="463"/>
    </location>
</feature>
<dbReference type="PANTHER" id="PTHR45892">
    <property type="entry name" value="AMINOACYLASE-1"/>
    <property type="match status" value="1"/>
</dbReference>
<keyword evidence="2" id="KW-0862">Zinc</keyword>
<reference evidence="6" key="2">
    <citation type="submission" date="2025-08" db="UniProtKB">
        <authorList>
            <consortium name="RefSeq"/>
        </authorList>
    </citation>
    <scope>IDENTIFICATION</scope>
    <source>
        <tissue evidence="6">Leaf</tissue>
    </source>
</reference>
<dbReference type="Gene3D" id="3.40.630.10">
    <property type="entry name" value="Zn peptidases"/>
    <property type="match status" value="1"/>
</dbReference>
<feature type="binding site" evidence="2">
    <location>
        <position position="117"/>
    </location>
    <ligand>
        <name>Zn(2+)</name>
        <dbReference type="ChEBI" id="CHEBI:29105"/>
        <label>1</label>
    </ligand>
</feature>
<keyword evidence="3" id="KW-0732">Signal</keyword>
<feature type="binding site" evidence="2">
    <location>
        <position position="214"/>
    </location>
    <ligand>
        <name>Zn(2+)</name>
        <dbReference type="ChEBI" id="CHEBI:29105"/>
        <label>1</label>
    </ligand>
</feature>
<comment type="cofactor">
    <cofactor evidence="2">
        <name>Zn(2+)</name>
        <dbReference type="ChEBI" id="CHEBI:29105"/>
    </cofactor>
    <text evidence="2">Binds 2 Zn(2+) ions per subunit.</text>
</comment>
<keyword evidence="2" id="KW-0479">Metal-binding</keyword>
<dbReference type="Gene3D" id="1.10.150.900">
    <property type="match status" value="1"/>
</dbReference>
<dbReference type="KEGG" id="soe:110795036"/>
<dbReference type="GO" id="GO:0005737">
    <property type="term" value="C:cytoplasm"/>
    <property type="evidence" value="ECO:0007669"/>
    <property type="project" value="InterPro"/>
</dbReference>
<sequence length="463" mass="51721">MGDLKCISISMNMILFLIIIASPHLASSLLSSSQQQQLKHQEKEEDEQIISRFQSYLRFKTAHPNPNYTAPVSFLISQAHSIGLQTRILEFVSGKPVLIVTWPGSRPDLPSILFNSHLDSVPAEPDKWLHPPFSAVQASDGKIYARGAQDDKCIGLQYLEAIRNLRQLRQFQQPIRTVHLSYVPDEEIGGFDGAAKLVESKEFEELNVGFVMDEGQASPTDQFRVFYADRSPWHVTITASGVPGHGSRMYDHSALENLIISFEMISKFRDSQFDLVKRGWAANSQVISVNPVFLNAGIHTSNGFAMNMQPSEAQAGFDIRLPPTVDPELIRNRIAHEWAPASRNMSFQIVEKGPNRDFWGHPLMTSTDDTNPWWSLFVQAVAAVGGQLGKPEILASTTDARFMRQRGIPTLGFSPMKNTPILLHDHNEFLQDAVYLNGIKVYESIIKCLSSFKGLEKSSAGTI</sequence>
<dbReference type="Pfam" id="PF07687">
    <property type="entry name" value="M20_dimer"/>
    <property type="match status" value="1"/>
</dbReference>
<dbReference type="InterPro" id="IPR002933">
    <property type="entry name" value="Peptidase_M20"/>
</dbReference>
<feature type="active site" description="Proton acceptor" evidence="1">
    <location>
        <position position="186"/>
    </location>
</feature>
<evidence type="ECO:0000313" key="6">
    <source>
        <dbReference type="RefSeq" id="XP_021855698.2"/>
    </source>
</evidence>
<dbReference type="NCBIfam" id="TIGR01880">
    <property type="entry name" value="Ac-peptdase-euk"/>
    <property type="match status" value="1"/>
</dbReference>
<dbReference type="InterPro" id="IPR036264">
    <property type="entry name" value="Bact_exopeptidase_dim_dom"/>
</dbReference>
<protein>
    <recommendedName>
        <fullName evidence="4">Peptidase M20 dimerisation domain-containing protein</fullName>
    </recommendedName>
</protein>
<evidence type="ECO:0000256" key="1">
    <source>
        <dbReference type="PIRSR" id="PIRSR036696-1"/>
    </source>
</evidence>
<dbReference type="InterPro" id="IPR052083">
    <property type="entry name" value="Aminoacylase-1_M20A"/>
</dbReference>
<dbReference type="GO" id="GO:0046872">
    <property type="term" value="F:metal ion binding"/>
    <property type="evidence" value="ECO:0007669"/>
    <property type="project" value="UniProtKB-KW"/>
</dbReference>
<dbReference type="SUPFAM" id="SSF55031">
    <property type="entry name" value="Bacterial exopeptidase dimerisation domain"/>
    <property type="match status" value="1"/>
</dbReference>
<evidence type="ECO:0000256" key="2">
    <source>
        <dbReference type="PIRSR" id="PIRSR036696-2"/>
    </source>
</evidence>
<feature type="binding site" evidence="2">
    <location>
        <position position="424"/>
    </location>
    <ligand>
        <name>Zn(2+)</name>
        <dbReference type="ChEBI" id="CHEBI:29105"/>
        <label>2</label>
    </ligand>
</feature>
<feature type="active site" evidence="1">
    <location>
        <position position="119"/>
    </location>
</feature>